<comment type="caution">
    <text evidence="8">The sequence shown here is derived from an EMBL/GenBank/DDBJ whole genome shotgun (WGS) entry which is preliminary data.</text>
</comment>
<dbReference type="Proteomes" id="UP001196413">
    <property type="component" value="Unassembled WGS sequence"/>
</dbReference>
<evidence type="ECO:0000256" key="7">
    <source>
        <dbReference type="SAM" id="Phobius"/>
    </source>
</evidence>
<keyword evidence="3 7" id="KW-0812">Transmembrane</keyword>
<reference evidence="8" key="1">
    <citation type="submission" date="2021-06" db="EMBL/GenBank/DDBJ databases">
        <title>Parelaphostrongylus tenuis whole genome reference sequence.</title>
        <authorList>
            <person name="Garwood T.J."/>
            <person name="Larsen P.A."/>
            <person name="Fountain-Jones N.M."/>
            <person name="Garbe J.R."/>
            <person name="Macchietto M.G."/>
            <person name="Kania S.A."/>
            <person name="Gerhold R.W."/>
            <person name="Richards J.E."/>
            <person name="Wolf T.M."/>
        </authorList>
    </citation>
    <scope>NUCLEOTIDE SEQUENCE</scope>
    <source>
        <strain evidence="8">MNPRO001-30</strain>
        <tissue evidence="8">Meninges</tissue>
    </source>
</reference>
<evidence type="ECO:0000256" key="3">
    <source>
        <dbReference type="ARBA" id="ARBA00022692"/>
    </source>
</evidence>
<evidence type="ECO:0000256" key="5">
    <source>
        <dbReference type="ARBA" id="ARBA00022989"/>
    </source>
</evidence>
<dbReference type="EMBL" id="JAHQIW010004554">
    <property type="protein sequence ID" value="KAJ1362869.1"/>
    <property type="molecule type" value="Genomic_DNA"/>
</dbReference>
<evidence type="ECO:0000256" key="6">
    <source>
        <dbReference type="ARBA" id="ARBA00023136"/>
    </source>
</evidence>
<organism evidence="8 9">
    <name type="scientific">Parelaphostrongylus tenuis</name>
    <name type="common">Meningeal worm</name>
    <dbReference type="NCBI Taxonomy" id="148309"/>
    <lineage>
        <taxon>Eukaryota</taxon>
        <taxon>Metazoa</taxon>
        <taxon>Ecdysozoa</taxon>
        <taxon>Nematoda</taxon>
        <taxon>Chromadorea</taxon>
        <taxon>Rhabditida</taxon>
        <taxon>Rhabditina</taxon>
        <taxon>Rhabditomorpha</taxon>
        <taxon>Strongyloidea</taxon>
        <taxon>Metastrongylidae</taxon>
        <taxon>Parelaphostrongylus</taxon>
    </lineage>
</organism>
<proteinExistence type="inferred from homology"/>
<dbReference type="GO" id="GO:0097250">
    <property type="term" value="P:mitochondrial respirasome assembly"/>
    <property type="evidence" value="ECO:0007669"/>
    <property type="project" value="InterPro"/>
</dbReference>
<accession>A0AAD5N953</accession>
<gene>
    <name evidence="8" type="ORF">KIN20_022575</name>
</gene>
<keyword evidence="4" id="KW-0256">Endoplasmic reticulum</keyword>
<comment type="subcellular location">
    <subcellularLocation>
        <location evidence="1">Endoplasmic reticulum membrane</location>
        <topology evidence="1">Multi-pass membrane protein</topology>
    </subcellularLocation>
</comment>
<keyword evidence="5 7" id="KW-1133">Transmembrane helix</keyword>
<dbReference type="AlphaFoldDB" id="A0AAD5N953"/>
<evidence type="ECO:0000256" key="2">
    <source>
        <dbReference type="ARBA" id="ARBA00009436"/>
    </source>
</evidence>
<feature type="transmembrane region" description="Helical" evidence="7">
    <location>
        <begin position="23"/>
        <end position="49"/>
    </location>
</feature>
<keyword evidence="6 7" id="KW-0472">Membrane</keyword>
<sequence length="121" mass="14103">MRAYSEWFDKDELLDVVFWGKRVLSLIVAITFGVTSMHGILAIHAYVAISTVVVQHFVLKYHQVNEDEVGGFWELARKDLDQLLPRLWFLGSQSIRPSIKIPSYNSIHRRDLERREPPLLL</sequence>
<dbReference type="GO" id="GO:0005789">
    <property type="term" value="C:endoplasmic reticulum membrane"/>
    <property type="evidence" value="ECO:0007669"/>
    <property type="project" value="UniProtKB-SubCell"/>
</dbReference>
<dbReference type="GO" id="GO:0005739">
    <property type="term" value="C:mitochondrion"/>
    <property type="evidence" value="ECO:0007669"/>
    <property type="project" value="GOC"/>
</dbReference>
<comment type="similarity">
    <text evidence="2">Belongs to the EMC6 family.</text>
</comment>
<feature type="non-terminal residue" evidence="8">
    <location>
        <position position="1"/>
    </location>
</feature>
<protein>
    <submittedName>
        <fullName evidence="8">Uncharacterized protein</fullName>
    </submittedName>
</protein>
<evidence type="ECO:0000313" key="9">
    <source>
        <dbReference type="Proteomes" id="UP001196413"/>
    </source>
</evidence>
<dbReference type="PANTHER" id="PTHR12906:SF0">
    <property type="entry name" value="GEL COMPLEX SUBUNIT OPTI"/>
    <property type="match status" value="1"/>
</dbReference>
<keyword evidence="9" id="KW-1185">Reference proteome</keyword>
<evidence type="ECO:0000256" key="4">
    <source>
        <dbReference type="ARBA" id="ARBA00022824"/>
    </source>
</evidence>
<evidence type="ECO:0000256" key="1">
    <source>
        <dbReference type="ARBA" id="ARBA00004477"/>
    </source>
</evidence>
<evidence type="ECO:0000313" key="8">
    <source>
        <dbReference type="EMBL" id="KAJ1362869.1"/>
    </source>
</evidence>
<name>A0AAD5N953_PARTN</name>
<dbReference type="PANTHER" id="PTHR12906">
    <property type="entry name" value="PROTEIN C20ORF24 RAB5-INTERACTING PROTEIN"/>
    <property type="match status" value="1"/>
</dbReference>
<dbReference type="Pfam" id="PF07019">
    <property type="entry name" value="EMC6"/>
    <property type="match status" value="1"/>
</dbReference>
<dbReference type="InterPro" id="IPR029008">
    <property type="entry name" value="EMC6-like"/>
</dbReference>
<dbReference type="InterPro" id="IPR010742">
    <property type="entry name" value="RCAF1"/>
</dbReference>